<name>A0A371GT13_MUCPR</name>
<evidence type="ECO:0000313" key="2">
    <source>
        <dbReference type="EMBL" id="RDX93692.1"/>
    </source>
</evidence>
<organism evidence="2 3">
    <name type="scientific">Mucuna pruriens</name>
    <name type="common">Velvet bean</name>
    <name type="synonym">Dolichos pruriens</name>
    <dbReference type="NCBI Taxonomy" id="157652"/>
    <lineage>
        <taxon>Eukaryota</taxon>
        <taxon>Viridiplantae</taxon>
        <taxon>Streptophyta</taxon>
        <taxon>Embryophyta</taxon>
        <taxon>Tracheophyta</taxon>
        <taxon>Spermatophyta</taxon>
        <taxon>Magnoliopsida</taxon>
        <taxon>eudicotyledons</taxon>
        <taxon>Gunneridae</taxon>
        <taxon>Pentapetalae</taxon>
        <taxon>rosids</taxon>
        <taxon>fabids</taxon>
        <taxon>Fabales</taxon>
        <taxon>Fabaceae</taxon>
        <taxon>Papilionoideae</taxon>
        <taxon>50 kb inversion clade</taxon>
        <taxon>NPAAA clade</taxon>
        <taxon>indigoferoid/millettioid clade</taxon>
        <taxon>Phaseoleae</taxon>
        <taxon>Mucuna</taxon>
    </lineage>
</organism>
<dbReference type="AlphaFoldDB" id="A0A371GT13"/>
<comment type="caution">
    <text evidence="2">The sequence shown here is derived from an EMBL/GenBank/DDBJ whole genome shotgun (WGS) entry which is preliminary data.</text>
</comment>
<accession>A0A371GT13</accession>
<evidence type="ECO:0000313" key="3">
    <source>
        <dbReference type="Proteomes" id="UP000257109"/>
    </source>
</evidence>
<proteinExistence type="predicted"/>
<protein>
    <submittedName>
        <fullName evidence="2">Uncharacterized protein</fullName>
    </submittedName>
</protein>
<feature type="non-terminal residue" evidence="2">
    <location>
        <position position="1"/>
    </location>
</feature>
<gene>
    <name evidence="2" type="ORF">CR513_24001</name>
</gene>
<feature type="region of interest" description="Disordered" evidence="1">
    <location>
        <begin position="368"/>
        <end position="388"/>
    </location>
</feature>
<dbReference type="OrthoDB" id="1434603at2759"/>
<dbReference type="Proteomes" id="UP000257109">
    <property type="component" value="Unassembled WGS sequence"/>
</dbReference>
<evidence type="ECO:0000256" key="1">
    <source>
        <dbReference type="SAM" id="MobiDB-lite"/>
    </source>
</evidence>
<reference evidence="2" key="1">
    <citation type="submission" date="2018-05" db="EMBL/GenBank/DDBJ databases">
        <title>Draft genome of Mucuna pruriens seed.</title>
        <authorList>
            <person name="Nnadi N.E."/>
            <person name="Vos R."/>
            <person name="Hasami M.H."/>
            <person name="Devisetty U.K."/>
            <person name="Aguiy J.C."/>
        </authorList>
    </citation>
    <scope>NUCLEOTIDE SEQUENCE [LARGE SCALE GENOMIC DNA]</scope>
    <source>
        <strain evidence="2">JCA_2017</strain>
    </source>
</reference>
<keyword evidence="3" id="KW-1185">Reference proteome</keyword>
<dbReference type="EMBL" id="QJKJ01004549">
    <property type="protein sequence ID" value="RDX93692.1"/>
    <property type="molecule type" value="Genomic_DNA"/>
</dbReference>
<sequence>MNRAKGTSSGSGATVVILNEAFDLGLFLVQPSLCREGFRYTLEEETTSTVMSITVGSSILAVFFPGLKFVTSNLPGRVKSKGHLVELPRLVFVITLLGESRLGFEPLYSPGAESGVPGSEDLFKGLPTHVWDDLFESEPVPLAVMPKSMVLAGVPSRSTEHYEEWVSPNVLKHVSKVKPSEVDRLVVKGAWVDPSSANDFIMQAPFDNECVCHAALEDEDDFIFMYDTVFEDLGISMPFDFFYAEVLGMLGIPPSQLHPNSWVVLGAFETSGCHLGVSRDHALHEFISPLHGVFQGFKTRYIKIVPIKGASLTMDGEPIPWYLRIPNQVQGMSLEDLNAGDQVSWGILNRLPHGVNCKEVVVPGSVLKPVLTSPPSPGPKRKGASSLRQDDIKRAKAIEAATEVVHSSKVEAAFEGASPMSTDQGVAAVVTIVDSSTPLSVEFAGPVSLSTNKGDIDTIVGPSEVDSLWGLQLDSPSLKLGMKLAACDRESLLAAGPGKFS</sequence>
<dbReference type="STRING" id="157652.A0A371GT13"/>